<keyword evidence="6" id="KW-0282">Flagellum</keyword>
<comment type="caution">
    <text evidence="6">The sequence shown here is derived from an EMBL/GenBank/DDBJ whole genome shotgun (WGS) entry which is preliminary data.</text>
</comment>
<evidence type="ECO:0000313" key="6">
    <source>
        <dbReference type="EMBL" id="RCS30378.1"/>
    </source>
</evidence>
<dbReference type="AlphaFoldDB" id="A0A368KGS9"/>
<keyword evidence="4" id="KW-0143">Chaperone</keyword>
<accession>A0A368KGS9</accession>
<evidence type="ECO:0000256" key="3">
    <source>
        <dbReference type="ARBA" id="ARBA00022795"/>
    </source>
</evidence>
<dbReference type="InterPro" id="IPR008622">
    <property type="entry name" value="FliT"/>
</dbReference>
<organism evidence="6 7">
    <name type="scientific">Rhodanobacter denitrificans</name>
    <dbReference type="NCBI Taxonomy" id="666685"/>
    <lineage>
        <taxon>Bacteria</taxon>
        <taxon>Pseudomonadati</taxon>
        <taxon>Pseudomonadota</taxon>
        <taxon>Gammaproteobacteria</taxon>
        <taxon>Lysobacterales</taxon>
        <taxon>Rhodanobacteraceae</taxon>
        <taxon>Rhodanobacter</taxon>
    </lineage>
</organism>
<gene>
    <name evidence="6" type="ORF">DEO45_05975</name>
</gene>
<dbReference type="RefSeq" id="WP_114341390.1">
    <property type="nucleotide sequence ID" value="NZ_QFWQ01000004.1"/>
</dbReference>
<evidence type="ECO:0000256" key="1">
    <source>
        <dbReference type="ARBA" id="ARBA00004514"/>
    </source>
</evidence>
<evidence type="ECO:0000256" key="5">
    <source>
        <dbReference type="ARBA" id="ARBA00093797"/>
    </source>
</evidence>
<dbReference type="Proteomes" id="UP000252387">
    <property type="component" value="Unassembled WGS sequence"/>
</dbReference>
<keyword evidence="6" id="KW-0969">Cilium</keyword>
<sequence>MSLLERALQLTRDMLAAAGAQEWTRLIELEAERAPLVLREHGPDPDSRARLGEILAYDRQLQALVGSARDTAAGQWQREVDRARAIAAYRQP</sequence>
<dbReference type="GO" id="GO:0044781">
    <property type="term" value="P:bacterial-type flagellum organization"/>
    <property type="evidence" value="ECO:0007669"/>
    <property type="project" value="UniProtKB-KW"/>
</dbReference>
<name>A0A368KGS9_9GAMM</name>
<dbReference type="Pfam" id="PF05400">
    <property type="entry name" value="FliT"/>
    <property type="match status" value="1"/>
</dbReference>
<evidence type="ECO:0000256" key="4">
    <source>
        <dbReference type="ARBA" id="ARBA00023186"/>
    </source>
</evidence>
<keyword evidence="2" id="KW-0963">Cytoplasm</keyword>
<evidence type="ECO:0000256" key="2">
    <source>
        <dbReference type="ARBA" id="ARBA00022490"/>
    </source>
</evidence>
<dbReference type="OrthoDB" id="5959371at2"/>
<proteinExistence type="predicted"/>
<keyword evidence="6" id="KW-0966">Cell projection</keyword>
<reference evidence="6 7" key="1">
    <citation type="submission" date="2018-05" db="EMBL/GenBank/DDBJ databases">
        <title>Draft genome sequence of Rhodanobacter denitrificans Yn1 isolated from gold copper mine.</title>
        <authorList>
            <person name="Yang N."/>
            <person name="Mazhar H.S."/>
            <person name="Rensing C."/>
        </authorList>
    </citation>
    <scope>NUCLEOTIDE SEQUENCE [LARGE SCALE GENOMIC DNA]</scope>
    <source>
        <strain evidence="6 7">Yn1</strain>
    </source>
</reference>
<protein>
    <recommendedName>
        <fullName evidence="5">Flagellar protein FliT</fullName>
    </recommendedName>
</protein>
<dbReference type="Gene3D" id="1.20.58.380">
    <property type="entry name" value="Flagellar protein flit"/>
    <property type="match status" value="1"/>
</dbReference>
<evidence type="ECO:0000313" key="7">
    <source>
        <dbReference type="Proteomes" id="UP000252387"/>
    </source>
</evidence>
<dbReference type="EMBL" id="QFWQ01000004">
    <property type="protein sequence ID" value="RCS30378.1"/>
    <property type="molecule type" value="Genomic_DNA"/>
</dbReference>
<keyword evidence="3" id="KW-1005">Bacterial flagellum biogenesis</keyword>
<comment type="subcellular location">
    <subcellularLocation>
        <location evidence="1">Cytoplasm</location>
        <location evidence="1">Cytosol</location>
    </subcellularLocation>
</comment>
<keyword evidence="7" id="KW-1185">Reference proteome</keyword>